<accession>A0ABC9NHP7</accession>
<dbReference type="AlphaFoldDB" id="A0ABC9NHP7"/>
<dbReference type="EMBL" id="AAYH02000030">
    <property type="protein sequence ID" value="EDO56158.1"/>
    <property type="molecule type" value="Genomic_DNA"/>
</dbReference>
<keyword evidence="3" id="KW-1185">Reference proteome</keyword>
<gene>
    <name evidence="2" type="ORF">BACUNI_00188</name>
</gene>
<comment type="caution">
    <text evidence="2">The sequence shown here is derived from an EMBL/GenBank/DDBJ whole genome shotgun (WGS) entry which is preliminary data.</text>
</comment>
<organism evidence="2 3">
    <name type="scientific">Bacteroides uniformis (strain ATCC 8492 / DSM 6597 / CCUG 4942 / CIP 103695 / JCM 5828 / KCTC 5204 / NCTC 13054 / VPI 0061)</name>
    <dbReference type="NCBI Taxonomy" id="411479"/>
    <lineage>
        <taxon>Bacteria</taxon>
        <taxon>Pseudomonadati</taxon>
        <taxon>Bacteroidota</taxon>
        <taxon>Bacteroidia</taxon>
        <taxon>Bacteroidales</taxon>
        <taxon>Bacteroidaceae</taxon>
        <taxon>Bacteroides</taxon>
    </lineage>
</organism>
<name>A0ABC9NHP7_BACUC</name>
<protein>
    <submittedName>
        <fullName evidence="2">Uncharacterized protein</fullName>
    </submittedName>
</protein>
<feature type="transmembrane region" description="Helical" evidence="1">
    <location>
        <begin position="29"/>
        <end position="48"/>
    </location>
</feature>
<evidence type="ECO:0000313" key="2">
    <source>
        <dbReference type="EMBL" id="EDO56158.1"/>
    </source>
</evidence>
<dbReference type="Proteomes" id="UP000004110">
    <property type="component" value="Unassembled WGS sequence"/>
</dbReference>
<evidence type="ECO:0000256" key="1">
    <source>
        <dbReference type="SAM" id="Phobius"/>
    </source>
</evidence>
<reference evidence="2" key="2">
    <citation type="submission" date="2013-11" db="EMBL/GenBank/DDBJ databases">
        <title>Draft genome sequence of Bacteroides uniformis (ATCC 8492).</title>
        <authorList>
            <person name="Sudarsanam P."/>
            <person name="Ley R."/>
            <person name="Guruge J."/>
            <person name="Turnbaugh P.J."/>
            <person name="Mahowald M."/>
            <person name="Liep D."/>
            <person name="Gordon J."/>
        </authorList>
    </citation>
    <scope>NUCLEOTIDE SEQUENCE</scope>
    <source>
        <strain evidence="2">ATCC 8492</strain>
    </source>
</reference>
<reference evidence="2" key="1">
    <citation type="submission" date="2007-06" db="EMBL/GenBank/DDBJ databases">
        <authorList>
            <person name="Fulton L."/>
            <person name="Clifton S."/>
            <person name="Fulton B."/>
            <person name="Xu J."/>
            <person name="Minx P."/>
            <person name="Pepin K.H."/>
            <person name="Johnson M."/>
            <person name="Thiruvilangam P."/>
            <person name="Bhonagiri V."/>
            <person name="Nash W.E."/>
            <person name="Mardis E.R."/>
            <person name="Wilson R.K."/>
        </authorList>
    </citation>
    <scope>NUCLEOTIDE SEQUENCE [LARGE SCALE GENOMIC DNA]</scope>
    <source>
        <strain evidence="2">ATCC 8492</strain>
    </source>
</reference>
<proteinExistence type="predicted"/>
<evidence type="ECO:0000313" key="3">
    <source>
        <dbReference type="Proteomes" id="UP000004110"/>
    </source>
</evidence>
<keyword evidence="1" id="KW-1133">Transmembrane helix</keyword>
<keyword evidence="1" id="KW-0812">Transmembrane</keyword>
<keyword evidence="1" id="KW-0472">Membrane</keyword>
<sequence length="49" mass="5890">MAFPVYVFHVACCIDFKLQRYILRWKQSIFAIYFFSCRLTVCFVSAPYP</sequence>